<comment type="subcellular location">
    <subcellularLocation>
        <location evidence="3">Cytoplasm</location>
    </subcellularLocation>
</comment>
<dbReference type="Ensembl" id="ENSGAGT00000013598.1">
    <property type="protein sequence ID" value="ENSGAGP00000011878.1"/>
    <property type="gene ID" value="ENSGAGG00000009150.1"/>
</dbReference>
<dbReference type="Pfam" id="PF00075">
    <property type="entry name" value="RNase_H"/>
    <property type="match status" value="1"/>
</dbReference>
<dbReference type="Gene3D" id="3.40.970.10">
    <property type="entry name" value="Ribonuclease H1, N-terminal domain"/>
    <property type="match status" value="1"/>
</dbReference>
<dbReference type="Pfam" id="PF01693">
    <property type="entry name" value="Cauli_VI"/>
    <property type="match status" value="1"/>
</dbReference>
<feature type="region of interest" description="Disordered" evidence="15">
    <location>
        <begin position="143"/>
        <end position="164"/>
    </location>
</feature>
<dbReference type="SUPFAM" id="SSF55658">
    <property type="entry name" value="L9 N-domain-like"/>
    <property type="match status" value="1"/>
</dbReference>
<keyword evidence="7" id="KW-0963">Cytoplasm</keyword>
<dbReference type="AlphaFoldDB" id="A0A452HAV7"/>
<dbReference type="GO" id="GO:0004523">
    <property type="term" value="F:RNA-DNA hybrid ribonuclease activity"/>
    <property type="evidence" value="ECO:0007669"/>
    <property type="project" value="UniProtKB-EC"/>
</dbReference>
<dbReference type="InterPro" id="IPR002156">
    <property type="entry name" value="RNaseH_domain"/>
</dbReference>
<comment type="similarity">
    <text evidence="4">Belongs to the RNase H family.</text>
</comment>
<dbReference type="STRING" id="38772.ENSGAGP00000011878"/>
<dbReference type="GO" id="GO:0043137">
    <property type="term" value="P:DNA replication, removal of RNA primer"/>
    <property type="evidence" value="ECO:0007669"/>
    <property type="project" value="TreeGrafter"/>
</dbReference>
<evidence type="ECO:0000256" key="3">
    <source>
        <dbReference type="ARBA" id="ARBA00004496"/>
    </source>
</evidence>
<keyword evidence="12" id="KW-0460">Magnesium</keyword>
<dbReference type="PROSITE" id="PS50879">
    <property type="entry name" value="RNASE_H_1"/>
    <property type="match status" value="1"/>
</dbReference>
<evidence type="ECO:0000256" key="11">
    <source>
        <dbReference type="ARBA" id="ARBA00022801"/>
    </source>
</evidence>
<dbReference type="InterPro" id="IPR009027">
    <property type="entry name" value="Ribosomal_bL9/RNase_H1_N"/>
</dbReference>
<feature type="domain" description="RNase H type-1" evidence="16">
    <location>
        <begin position="288"/>
        <end position="434"/>
    </location>
</feature>
<name>A0A452HAV7_9SAUR</name>
<evidence type="ECO:0000256" key="6">
    <source>
        <dbReference type="ARBA" id="ARBA00012180"/>
    </source>
</evidence>
<dbReference type="PANTHER" id="PTHR10642">
    <property type="entry name" value="RIBONUCLEASE H1"/>
    <property type="match status" value="1"/>
</dbReference>
<evidence type="ECO:0000256" key="13">
    <source>
        <dbReference type="ARBA" id="ARBA00059147"/>
    </source>
</evidence>
<comment type="function">
    <text evidence="13">Endonuclease that specifically degrades the RNA of RNA-DNA hybrids. Plays a role in RNA polymerase II (RNAp II) transcription termination by degrading R-loop RNA-DNA hybrid formation at G-rich pause sites located downstream of the poly(A) site and behind the elongating RNAp II.</text>
</comment>
<dbReference type="InterPro" id="IPR012337">
    <property type="entry name" value="RNaseH-like_sf"/>
</dbReference>
<dbReference type="InterPro" id="IPR050092">
    <property type="entry name" value="RNase_H"/>
</dbReference>
<dbReference type="Gene3D" id="3.30.420.10">
    <property type="entry name" value="Ribonuclease H-like superfamily/Ribonuclease H"/>
    <property type="match status" value="1"/>
</dbReference>
<reference evidence="17" key="3">
    <citation type="submission" date="2025-09" db="UniProtKB">
        <authorList>
            <consortium name="Ensembl"/>
        </authorList>
    </citation>
    <scope>IDENTIFICATION</scope>
</reference>
<dbReference type="EC" id="3.1.26.4" evidence="6"/>
<evidence type="ECO:0000256" key="7">
    <source>
        <dbReference type="ARBA" id="ARBA00022490"/>
    </source>
</evidence>
<keyword evidence="18" id="KW-1185">Reference proteome</keyword>
<evidence type="ECO:0000256" key="15">
    <source>
        <dbReference type="SAM" id="MobiDB-lite"/>
    </source>
</evidence>
<keyword evidence="11" id="KW-0378">Hydrolase</keyword>
<comment type="subunit">
    <text evidence="5">Monomer.</text>
</comment>
<dbReference type="SUPFAM" id="SSF53098">
    <property type="entry name" value="Ribonuclease H-like"/>
    <property type="match status" value="1"/>
</dbReference>
<evidence type="ECO:0000256" key="2">
    <source>
        <dbReference type="ARBA" id="ARBA00001946"/>
    </source>
</evidence>
<dbReference type="PANTHER" id="PTHR10642:SF26">
    <property type="entry name" value="RIBONUCLEASE H1"/>
    <property type="match status" value="1"/>
</dbReference>
<evidence type="ECO:0000256" key="14">
    <source>
        <dbReference type="ARBA" id="ARBA00068459"/>
    </source>
</evidence>
<organism evidence="17 18">
    <name type="scientific">Gopherus agassizii</name>
    <name type="common">Agassiz's desert tortoise</name>
    <dbReference type="NCBI Taxonomy" id="38772"/>
    <lineage>
        <taxon>Eukaryota</taxon>
        <taxon>Metazoa</taxon>
        <taxon>Chordata</taxon>
        <taxon>Craniata</taxon>
        <taxon>Vertebrata</taxon>
        <taxon>Euteleostomi</taxon>
        <taxon>Archelosauria</taxon>
        <taxon>Testudinata</taxon>
        <taxon>Testudines</taxon>
        <taxon>Cryptodira</taxon>
        <taxon>Durocryptodira</taxon>
        <taxon>Testudinoidea</taxon>
        <taxon>Testudinidae</taxon>
        <taxon>Gopherus</taxon>
    </lineage>
</organism>
<comment type="catalytic activity">
    <reaction evidence="1">
        <text>Endonucleolytic cleavage to 5'-phosphomonoester.</text>
        <dbReference type="EC" id="3.1.26.4"/>
    </reaction>
</comment>
<keyword evidence="9" id="KW-0479">Metal-binding</keyword>
<reference evidence="17" key="2">
    <citation type="submission" date="2025-08" db="UniProtKB">
        <authorList>
            <consortium name="Ensembl"/>
        </authorList>
    </citation>
    <scope>IDENTIFICATION</scope>
</reference>
<dbReference type="GO" id="GO:0003676">
    <property type="term" value="F:nucleic acid binding"/>
    <property type="evidence" value="ECO:0007669"/>
    <property type="project" value="InterPro"/>
</dbReference>
<evidence type="ECO:0000256" key="4">
    <source>
        <dbReference type="ARBA" id="ARBA00005300"/>
    </source>
</evidence>
<dbReference type="InterPro" id="IPR011320">
    <property type="entry name" value="RNase_H1_N"/>
</dbReference>
<dbReference type="FunFam" id="3.40.970.10:FF:000001">
    <property type="entry name" value="Ribonuclease H1"/>
    <property type="match status" value="1"/>
</dbReference>
<proteinExistence type="inferred from homology"/>
<evidence type="ECO:0000313" key="17">
    <source>
        <dbReference type="Ensembl" id="ENSGAGP00000011878.1"/>
    </source>
</evidence>
<protein>
    <recommendedName>
        <fullName evidence="14">Ribonuclease H1</fullName>
        <ecNumber evidence="6">3.1.26.4</ecNumber>
    </recommendedName>
</protein>
<evidence type="ECO:0000256" key="12">
    <source>
        <dbReference type="ARBA" id="ARBA00022842"/>
    </source>
</evidence>
<dbReference type="GO" id="GO:0046872">
    <property type="term" value="F:metal ion binding"/>
    <property type="evidence" value="ECO:0007669"/>
    <property type="project" value="UniProtKB-KW"/>
</dbReference>
<dbReference type="Proteomes" id="UP000291020">
    <property type="component" value="Unassembled WGS sequence"/>
</dbReference>
<evidence type="ECO:0000256" key="9">
    <source>
        <dbReference type="ARBA" id="ARBA00022723"/>
    </source>
</evidence>
<evidence type="ECO:0000256" key="8">
    <source>
        <dbReference type="ARBA" id="ARBA00022722"/>
    </source>
</evidence>
<dbReference type="InterPro" id="IPR036397">
    <property type="entry name" value="RNaseH_sf"/>
</dbReference>
<keyword evidence="10" id="KW-0255">Endonuclease</keyword>
<evidence type="ECO:0000256" key="1">
    <source>
        <dbReference type="ARBA" id="ARBA00000077"/>
    </source>
</evidence>
<evidence type="ECO:0000256" key="5">
    <source>
        <dbReference type="ARBA" id="ARBA00011245"/>
    </source>
</evidence>
<dbReference type="GO" id="GO:0005739">
    <property type="term" value="C:mitochondrion"/>
    <property type="evidence" value="ECO:0007669"/>
    <property type="project" value="UniProtKB-ARBA"/>
</dbReference>
<sequence length="438" mass="48530">MKFEGVMMSGHAGLTMEKHLTLTVLYSNRSPLGTDLAVTRANHFSKSFCPGRAKATRRHESLPLRPQRSSSMRVRPGAAPSEALSGRAACPICPLLSRAAAKLSPLPYPQQHRNTQSVWGPKPKEHRSAQRLCSPLRATRGFCGPPSAAQRHSRAGKAGGQESGSNMFYAVRKGRRIGVYQTWEECREQVNRYPAASFKKFASEADAWSFVGSESRQSSSHSAGINGISSLTQKSDSYWNELETASPSYSTCKRPYEQSSEEESNRKRVKYNETYSAPSVSKDKFTYMGDSVVVYTDGCCSSNGRRKARAGVGVYWGPDHPLNTSDRLSGRQTNQRAEIHAACKAIEQAKSQNIKKLVLYTDSKFTINGVTSWVDNWKNNGWRTSTGKDVINKEDFERLDKLSEGMEIQWMHVPGHAGFTGNEAADRLAREGAGKQNF</sequence>
<comment type="cofactor">
    <cofactor evidence="2">
        <name>Mg(2+)</name>
        <dbReference type="ChEBI" id="CHEBI:18420"/>
    </cofactor>
</comment>
<keyword evidence="8" id="KW-0540">Nuclease</keyword>
<feature type="region of interest" description="Disordered" evidence="15">
    <location>
        <begin position="55"/>
        <end position="80"/>
    </location>
</feature>
<dbReference type="CDD" id="cd09280">
    <property type="entry name" value="RNase_HI_eukaryote_like"/>
    <property type="match status" value="1"/>
</dbReference>
<accession>A0A452HAV7</accession>
<reference evidence="18" key="1">
    <citation type="journal article" date="2017" name="PLoS ONE">
        <title>The Agassiz's desert tortoise genome provides a resource for the conservation of a threatened species.</title>
        <authorList>
            <person name="Tollis M."/>
            <person name="DeNardo D.F."/>
            <person name="Cornelius J.A."/>
            <person name="Dolby G.A."/>
            <person name="Edwards T."/>
            <person name="Henen B.T."/>
            <person name="Karl A.E."/>
            <person name="Murphy R.W."/>
            <person name="Kusumi K."/>
        </authorList>
    </citation>
    <scope>NUCLEOTIDE SEQUENCE [LARGE SCALE GENOMIC DNA]</scope>
</reference>
<evidence type="ECO:0000259" key="16">
    <source>
        <dbReference type="PROSITE" id="PS50879"/>
    </source>
</evidence>
<feature type="region of interest" description="Disordered" evidence="15">
    <location>
        <begin position="248"/>
        <end position="270"/>
    </location>
</feature>
<dbReference type="FunFam" id="3.30.420.10:FF:000049">
    <property type="entry name" value="Ribonuclease H1"/>
    <property type="match status" value="1"/>
</dbReference>
<evidence type="ECO:0000313" key="18">
    <source>
        <dbReference type="Proteomes" id="UP000291020"/>
    </source>
</evidence>
<dbReference type="InterPro" id="IPR037056">
    <property type="entry name" value="RNase_H1_N_sf"/>
</dbReference>
<evidence type="ECO:0000256" key="10">
    <source>
        <dbReference type="ARBA" id="ARBA00022759"/>
    </source>
</evidence>